<sequence length="430" mass="48618">MIFNTMKAGKDIGKGVNKGVGLKPKDAKGTNLGAINRDGLDAKLNPKPQHTLGGGKRKRDPTTIQASDSYFIKRLKTSITRLEDDVQMAEMMESQHNSLKSQLAEYKSELEKSKIELLSAKRSAERWRERAYDVRDQLRAASDEVKDTETQLKKAVFVPADDEHTILSTFKQLNDRIYTWVMDHLVGTFEGKIVPEEVEAVLKIVSIVPFRKFLTSNSRAMMFFRALVWRFLCTELFDNPFKLWGMDEKFGEVLASIQSGSLGGDKDALNAWRGHTGHILCSCPVNAEKIQSLKEELLHLLKPFLIETDNDNIPSIDSIFEPAVDLAQNMNRFTDRFEIKRKGPSDSAKISQAYDPKWMCLAGENVDVKRDAVDLLISPALVKHIKPIGSDAEESHIIEKAQVCYRTGVSFTRSVEYQRRFGYLAKEKDA</sequence>
<accession>A0ACC0CZT2</accession>
<organism evidence="1 2">
    <name type="scientific">Hypoxylon rubiginosum</name>
    <dbReference type="NCBI Taxonomy" id="110542"/>
    <lineage>
        <taxon>Eukaryota</taxon>
        <taxon>Fungi</taxon>
        <taxon>Dikarya</taxon>
        <taxon>Ascomycota</taxon>
        <taxon>Pezizomycotina</taxon>
        <taxon>Sordariomycetes</taxon>
        <taxon>Xylariomycetidae</taxon>
        <taxon>Xylariales</taxon>
        <taxon>Hypoxylaceae</taxon>
        <taxon>Hypoxylon</taxon>
    </lineage>
</organism>
<comment type="caution">
    <text evidence="1">The sequence shown here is derived from an EMBL/GenBank/DDBJ whole genome shotgun (WGS) entry which is preliminary data.</text>
</comment>
<dbReference type="Proteomes" id="UP001497680">
    <property type="component" value="Unassembled WGS sequence"/>
</dbReference>
<gene>
    <name evidence="1" type="ORF">F4821DRAFT_141980</name>
</gene>
<evidence type="ECO:0000313" key="2">
    <source>
        <dbReference type="Proteomes" id="UP001497680"/>
    </source>
</evidence>
<proteinExistence type="predicted"/>
<evidence type="ECO:0000313" key="1">
    <source>
        <dbReference type="EMBL" id="KAI6085957.1"/>
    </source>
</evidence>
<dbReference type="EMBL" id="MU394320">
    <property type="protein sequence ID" value="KAI6085957.1"/>
    <property type="molecule type" value="Genomic_DNA"/>
</dbReference>
<reference evidence="1 2" key="1">
    <citation type="journal article" date="2022" name="New Phytol.">
        <title>Ecological generalism drives hyperdiversity of secondary metabolite gene clusters in xylarialean endophytes.</title>
        <authorList>
            <person name="Franco M.E.E."/>
            <person name="Wisecaver J.H."/>
            <person name="Arnold A.E."/>
            <person name="Ju Y.M."/>
            <person name="Slot J.C."/>
            <person name="Ahrendt S."/>
            <person name="Moore L.P."/>
            <person name="Eastman K.E."/>
            <person name="Scott K."/>
            <person name="Konkel Z."/>
            <person name="Mondo S.J."/>
            <person name="Kuo A."/>
            <person name="Hayes R.D."/>
            <person name="Haridas S."/>
            <person name="Andreopoulos B."/>
            <person name="Riley R."/>
            <person name="LaButti K."/>
            <person name="Pangilinan J."/>
            <person name="Lipzen A."/>
            <person name="Amirebrahimi M."/>
            <person name="Yan J."/>
            <person name="Adam C."/>
            <person name="Keymanesh K."/>
            <person name="Ng V."/>
            <person name="Louie K."/>
            <person name="Northen T."/>
            <person name="Drula E."/>
            <person name="Henrissat B."/>
            <person name="Hsieh H.M."/>
            <person name="Youens-Clark K."/>
            <person name="Lutzoni F."/>
            <person name="Miadlikowska J."/>
            <person name="Eastwood D.C."/>
            <person name="Hamelin R.C."/>
            <person name="Grigoriev I.V."/>
            <person name="U'Ren J.M."/>
        </authorList>
    </citation>
    <scope>NUCLEOTIDE SEQUENCE [LARGE SCALE GENOMIC DNA]</scope>
    <source>
        <strain evidence="1 2">ER1909</strain>
    </source>
</reference>
<name>A0ACC0CZT2_9PEZI</name>
<keyword evidence="2" id="KW-1185">Reference proteome</keyword>
<protein>
    <submittedName>
        <fullName evidence="1">Uncharacterized protein</fullName>
    </submittedName>
</protein>